<dbReference type="AlphaFoldDB" id="A0A0W0YXU8"/>
<evidence type="ECO:0000313" key="10">
    <source>
        <dbReference type="Proteomes" id="UP000054877"/>
    </source>
</evidence>
<dbReference type="EMBL" id="LNYX01000031">
    <property type="protein sequence ID" value="KTD61733.1"/>
    <property type="molecule type" value="Genomic_DNA"/>
</dbReference>
<feature type="transmembrane region" description="Helical" evidence="7">
    <location>
        <begin position="157"/>
        <end position="179"/>
    </location>
</feature>
<dbReference type="PIRSF" id="PIRSF006060">
    <property type="entry name" value="AA_transporter"/>
    <property type="match status" value="1"/>
</dbReference>
<evidence type="ECO:0000256" key="1">
    <source>
        <dbReference type="ARBA" id="ARBA00004141"/>
    </source>
</evidence>
<comment type="subcellular location">
    <subcellularLocation>
        <location evidence="1">Membrane</location>
        <topology evidence="1">Multi-pass membrane protein</topology>
    </subcellularLocation>
</comment>
<keyword evidence="5 7" id="KW-1133">Transmembrane helix</keyword>
<evidence type="ECO:0000256" key="3">
    <source>
        <dbReference type="ARBA" id="ARBA00022692"/>
    </source>
</evidence>
<dbReference type="InterPro" id="IPR050524">
    <property type="entry name" value="APC_YAT"/>
</dbReference>
<feature type="transmembrane region" description="Helical" evidence="7">
    <location>
        <begin position="339"/>
        <end position="358"/>
    </location>
</feature>
<feature type="domain" description="Amino acid permease/ SLC12A" evidence="8">
    <location>
        <begin position="20"/>
        <end position="468"/>
    </location>
</feature>
<name>A0A0W0YXU8_LEGSP</name>
<keyword evidence="4" id="KW-0029">Amino-acid transport</keyword>
<keyword evidence="2" id="KW-0813">Transport</keyword>
<feature type="transmembrane region" description="Helical" evidence="7">
    <location>
        <begin position="16"/>
        <end position="35"/>
    </location>
</feature>
<organism evidence="9 10">
    <name type="scientific">Legionella spiritensis</name>
    <dbReference type="NCBI Taxonomy" id="452"/>
    <lineage>
        <taxon>Bacteria</taxon>
        <taxon>Pseudomonadati</taxon>
        <taxon>Pseudomonadota</taxon>
        <taxon>Gammaproteobacteria</taxon>
        <taxon>Legionellales</taxon>
        <taxon>Legionellaceae</taxon>
        <taxon>Legionella</taxon>
    </lineage>
</organism>
<comment type="caution">
    <text evidence="9">The sequence shown here is derived from an EMBL/GenBank/DDBJ whole genome shotgun (WGS) entry which is preliminary data.</text>
</comment>
<dbReference type="OrthoDB" id="5297508at2"/>
<evidence type="ECO:0000256" key="7">
    <source>
        <dbReference type="SAM" id="Phobius"/>
    </source>
</evidence>
<protein>
    <submittedName>
        <fullName evidence="9">Amino acid permease</fullName>
    </submittedName>
</protein>
<dbReference type="Pfam" id="PF00324">
    <property type="entry name" value="AA_permease"/>
    <property type="match status" value="1"/>
</dbReference>
<proteinExistence type="predicted"/>
<dbReference type="InterPro" id="IPR004840">
    <property type="entry name" value="Amino_acid_permease_CS"/>
</dbReference>
<dbReference type="Gene3D" id="1.20.1740.10">
    <property type="entry name" value="Amino acid/polyamine transporter I"/>
    <property type="match status" value="1"/>
</dbReference>
<dbReference type="FunFam" id="1.20.1740.10:FF:000001">
    <property type="entry name" value="Amino acid permease"/>
    <property type="match status" value="1"/>
</dbReference>
<dbReference type="PANTHER" id="PTHR43341:SF1">
    <property type="entry name" value="GENERAL AMINO-ACID PERMEASE GAP1"/>
    <property type="match status" value="1"/>
</dbReference>
<keyword evidence="6 7" id="KW-0472">Membrane</keyword>
<dbReference type="RefSeq" id="WP_058484260.1">
    <property type="nucleotide sequence ID" value="NZ_CAAAII010000001.1"/>
</dbReference>
<dbReference type="PATRIC" id="fig|452.5.peg.2606"/>
<accession>A0A0W0YXU8</accession>
<feature type="transmembrane region" description="Helical" evidence="7">
    <location>
        <begin position="199"/>
        <end position="220"/>
    </location>
</feature>
<dbReference type="GO" id="GO:0015171">
    <property type="term" value="F:amino acid transmembrane transporter activity"/>
    <property type="evidence" value="ECO:0007669"/>
    <property type="project" value="TreeGrafter"/>
</dbReference>
<dbReference type="STRING" id="452.Lspi_2363"/>
<evidence type="ECO:0000256" key="5">
    <source>
        <dbReference type="ARBA" id="ARBA00022989"/>
    </source>
</evidence>
<sequence>MYESSSENNLHRPLNARTLGMITLGGSLGTGIFLASGNALSLAGPGGTLMAYLIMGVMVYYLMTGLGEMAAFMPTSGSFYVYASRFVDPSLGYALGWNYWYSWAVTIASEISATSLVMQFWFPDSSPMIWCTLFLTLVTGFNAISTKTFGQAEYWFSFIKITVVILFIIIGSLIVLGMTSCHPGRFQYWRIGDAPFHGGWLGILGAFMIAGFSFQGTELIGIAAGESHDPGVNVPKAVKMVFWRVLLFFILSLFIISLLIPYTSPQLMSSDIVTSPFTLVFTQYGKVFAATIMNSVILIAILSTANSGMYVASRMLWFLAREGHMPPTFARLNRRGVPIPALAATCGVAMLAFLSSFFGNGQVYFWLLNAGGLAGFIVWMGIAISHYRFRKAYLHQGKDPALLPYLAKGFPYGPLCAFGLCLLIIGGQNYQAFMNHHIDWHGLLVSYIGLPLFILIWLGHKWIKKTRMVALRDCCFDIE</sequence>
<dbReference type="Proteomes" id="UP000054877">
    <property type="component" value="Unassembled WGS sequence"/>
</dbReference>
<feature type="transmembrane region" description="Helical" evidence="7">
    <location>
        <begin position="127"/>
        <end position="145"/>
    </location>
</feature>
<evidence type="ECO:0000256" key="4">
    <source>
        <dbReference type="ARBA" id="ARBA00022970"/>
    </source>
</evidence>
<feature type="transmembrane region" description="Helical" evidence="7">
    <location>
        <begin position="42"/>
        <end position="63"/>
    </location>
</feature>
<feature type="transmembrane region" description="Helical" evidence="7">
    <location>
        <begin position="241"/>
        <end position="264"/>
    </location>
</feature>
<feature type="transmembrane region" description="Helical" evidence="7">
    <location>
        <begin position="364"/>
        <end position="384"/>
    </location>
</feature>
<evidence type="ECO:0000256" key="2">
    <source>
        <dbReference type="ARBA" id="ARBA00022448"/>
    </source>
</evidence>
<dbReference type="PANTHER" id="PTHR43341">
    <property type="entry name" value="AMINO ACID PERMEASE"/>
    <property type="match status" value="1"/>
</dbReference>
<evidence type="ECO:0000256" key="6">
    <source>
        <dbReference type="ARBA" id="ARBA00023136"/>
    </source>
</evidence>
<evidence type="ECO:0000259" key="8">
    <source>
        <dbReference type="Pfam" id="PF00324"/>
    </source>
</evidence>
<feature type="transmembrane region" description="Helical" evidence="7">
    <location>
        <begin position="438"/>
        <end position="458"/>
    </location>
</feature>
<reference evidence="9 10" key="1">
    <citation type="submission" date="2015-11" db="EMBL/GenBank/DDBJ databases">
        <title>Genomic analysis of 38 Legionella species identifies large and diverse effector repertoires.</title>
        <authorList>
            <person name="Burstein D."/>
            <person name="Amaro F."/>
            <person name="Zusman T."/>
            <person name="Lifshitz Z."/>
            <person name="Cohen O."/>
            <person name="Gilbert J.A."/>
            <person name="Pupko T."/>
            <person name="Shuman H.A."/>
            <person name="Segal G."/>
        </authorList>
    </citation>
    <scope>NUCLEOTIDE SEQUENCE [LARGE SCALE GENOMIC DNA]</scope>
    <source>
        <strain evidence="9 10">Mt.St.Helens-9</strain>
    </source>
</reference>
<evidence type="ECO:0000313" key="9">
    <source>
        <dbReference type="EMBL" id="KTD61733.1"/>
    </source>
</evidence>
<dbReference type="PROSITE" id="PS00218">
    <property type="entry name" value="AMINO_ACID_PERMEASE_1"/>
    <property type="match status" value="1"/>
</dbReference>
<feature type="transmembrane region" description="Helical" evidence="7">
    <location>
        <begin position="405"/>
        <end position="426"/>
    </location>
</feature>
<dbReference type="InterPro" id="IPR004841">
    <property type="entry name" value="AA-permease/SLC12A_dom"/>
</dbReference>
<dbReference type="GO" id="GO:0016020">
    <property type="term" value="C:membrane"/>
    <property type="evidence" value="ECO:0007669"/>
    <property type="project" value="UniProtKB-SubCell"/>
</dbReference>
<feature type="transmembrane region" description="Helical" evidence="7">
    <location>
        <begin position="284"/>
        <end position="305"/>
    </location>
</feature>
<keyword evidence="10" id="KW-1185">Reference proteome</keyword>
<gene>
    <name evidence="9" type="ORF">Lspi_2363</name>
</gene>
<keyword evidence="3 7" id="KW-0812">Transmembrane</keyword>